<dbReference type="EMBL" id="CP117140">
    <property type="protein sequence ID" value="WEG86135.1"/>
    <property type="molecule type" value="Genomic_DNA"/>
</dbReference>
<keyword evidence="2" id="KW-0614">Plasmid</keyword>
<protein>
    <submittedName>
        <fullName evidence="2">Uncharacterized protein</fullName>
    </submittedName>
</protein>
<dbReference type="Proteomes" id="UP000230633">
    <property type="component" value="Plasmid pYekat-1-lp64"/>
</dbReference>
<organism evidence="2 4">
    <name type="scientific">Borrelia miyamotoi</name>
    <dbReference type="NCBI Taxonomy" id="47466"/>
    <lineage>
        <taxon>Bacteria</taxon>
        <taxon>Pseudomonadati</taxon>
        <taxon>Spirochaetota</taxon>
        <taxon>Spirochaetia</taxon>
        <taxon>Spirochaetales</taxon>
        <taxon>Borreliaceae</taxon>
        <taxon>Borrelia</taxon>
    </lineage>
</organism>
<geneLocation type="plasmid" evidence="1 3">
    <name>pYekat-1-lp64</name>
</geneLocation>
<evidence type="ECO:0000313" key="3">
    <source>
        <dbReference type="Proteomes" id="UP000230633"/>
    </source>
</evidence>
<gene>
    <name evidence="1" type="ORF">CNO13_06080</name>
    <name evidence="2" type="ORF">EZU67_006385</name>
</gene>
<dbReference type="EMBL" id="CP024348">
    <property type="protein sequence ID" value="ATQ16713.1"/>
    <property type="molecule type" value="Genomic_DNA"/>
</dbReference>
<sequence>MVLEVLELFFKYNLNYVARSTGIASSFGHTKYEILATSYKTGKSNITCQNAGCVQLEMFDA</sequence>
<evidence type="ECO:0000313" key="1">
    <source>
        <dbReference type="EMBL" id="ATQ16713.1"/>
    </source>
</evidence>
<reference evidence="2" key="2">
    <citation type="submission" date="2022-12" db="EMBL/GenBank/DDBJ databases">
        <title>B. miyamotoi WGS.</title>
        <authorList>
            <person name="Kuleshov K.V."/>
            <person name="Hoornstra D."/>
            <person name="Hovius J.W."/>
            <person name="Platonov A.E."/>
            <person name="Telford S.R. III."/>
        </authorList>
    </citation>
    <scope>NUCLEOTIDE SEQUENCE</scope>
    <source>
        <strain evidence="2">Yekat-76</strain>
        <plasmid evidence="2">pYekat-76-lp64</plasmid>
    </source>
</reference>
<reference evidence="3" key="1">
    <citation type="submission" date="2017-10" db="EMBL/GenBank/DDBJ databases">
        <title>Whole genome sequencing of Borrelia miyamotoi strains isolated at the Russian territory.</title>
        <authorList>
            <person name="Kuleshov K.V."/>
            <person name="Platonov A.E."/>
            <person name="Goptar I.A."/>
            <person name="Shipulin G.A."/>
            <person name="Markelov M.L."/>
            <person name="Koetsveld J."/>
            <person name="Kolyasnikova N.M."/>
            <person name="Sarksyan D.S."/>
            <person name="Toporkova M.G."/>
            <person name="Hovius J.W."/>
        </authorList>
    </citation>
    <scope>NUCLEOTIDE SEQUENCE [LARGE SCALE GENOMIC DNA]</scope>
    <source>
        <strain evidence="3">Yekat-1</strain>
        <plasmid evidence="3">pYekat-1-lp64</plasmid>
    </source>
</reference>
<proteinExistence type="predicted"/>
<evidence type="ECO:0000313" key="2">
    <source>
        <dbReference type="EMBL" id="WEG86135.1"/>
    </source>
</evidence>
<reference evidence="1" key="3">
    <citation type="submission" date="2022-12" db="EMBL/GenBank/DDBJ databases">
        <title>Whole genome sequencing of Borrelia miyamotoi strains isolated at the Russian territory.</title>
        <authorList>
            <person name="Kuleshov K.V."/>
            <person name="Platonov A.E."/>
            <person name="Goptar I.A."/>
            <person name="Shipulin G.A."/>
            <person name="Markelov M.L."/>
            <person name="Koetsveld J."/>
            <person name="Kolyasnikova N.M."/>
            <person name="Sarksyan D.S."/>
            <person name="Toporkova M.G."/>
            <person name="Hovius J.W."/>
        </authorList>
    </citation>
    <scope>NUCLEOTIDE SEQUENCE</scope>
    <source>
        <strain evidence="1">Yekat-1</strain>
        <plasmid evidence="1">pYekat-1-lp64</plasmid>
    </source>
</reference>
<geneLocation type="plasmid" evidence="2 4">
    <name>pYekat-76-lp64</name>
</geneLocation>
<name>A0AAQ3CM90_9SPIR</name>
<accession>A0AAQ3CM90</accession>
<dbReference type="AlphaFoldDB" id="A0AAQ3CM90"/>
<dbReference type="RefSeq" id="WP_025444365.1">
    <property type="nucleotide sequence ID" value="NZ_CP024210.2"/>
</dbReference>
<evidence type="ECO:0000313" key="4">
    <source>
        <dbReference type="Proteomes" id="UP000291995"/>
    </source>
</evidence>
<dbReference type="Proteomes" id="UP000291995">
    <property type="component" value="Plasmid pYekat-76-lp64"/>
</dbReference>
<keyword evidence="3" id="KW-1185">Reference proteome</keyword>